<dbReference type="SUPFAM" id="SSF54637">
    <property type="entry name" value="Thioesterase/thiol ester dehydrase-isomerase"/>
    <property type="match status" value="1"/>
</dbReference>
<dbReference type="GO" id="GO:0047617">
    <property type="term" value="F:fatty acyl-CoA hydrolase activity"/>
    <property type="evidence" value="ECO:0007669"/>
    <property type="project" value="TreeGrafter"/>
</dbReference>
<dbReference type="PANTHER" id="PTHR31793:SF24">
    <property type="entry name" value="LONG-CHAIN ACYL-COA THIOESTERASE FADM"/>
    <property type="match status" value="1"/>
</dbReference>
<gene>
    <name evidence="1" type="ORF">EHS89_18620</name>
</gene>
<dbReference type="Gene3D" id="3.10.129.10">
    <property type="entry name" value="Hotdog Thioesterase"/>
    <property type="match status" value="1"/>
</dbReference>
<reference evidence="1 2" key="1">
    <citation type="submission" date="2018-11" db="EMBL/GenBank/DDBJ databases">
        <title>The draft genome sequence of Amphritea balenae JAMM 1525T.</title>
        <authorList>
            <person name="Fang Z."/>
            <person name="Zhang Y."/>
            <person name="Han X."/>
        </authorList>
    </citation>
    <scope>NUCLEOTIDE SEQUENCE [LARGE SCALE GENOMIC DNA]</scope>
    <source>
        <strain evidence="1 2">JAMM 1525</strain>
    </source>
</reference>
<protein>
    <submittedName>
        <fullName evidence="1">Acyl-CoA thioesterase</fullName>
    </submittedName>
</protein>
<dbReference type="CDD" id="cd00586">
    <property type="entry name" value="4HBT"/>
    <property type="match status" value="1"/>
</dbReference>
<dbReference type="PANTHER" id="PTHR31793">
    <property type="entry name" value="4-HYDROXYBENZOYL-COA THIOESTERASE FAMILY MEMBER"/>
    <property type="match status" value="1"/>
</dbReference>
<accession>A0A3P1SKF2</accession>
<dbReference type="RefSeq" id="WP_124927683.1">
    <property type="nucleotide sequence ID" value="NZ_BMOH01000002.1"/>
</dbReference>
<dbReference type="InterPro" id="IPR029069">
    <property type="entry name" value="HotDog_dom_sf"/>
</dbReference>
<proteinExistence type="predicted"/>
<dbReference type="Pfam" id="PF13279">
    <property type="entry name" value="4HBT_2"/>
    <property type="match status" value="1"/>
</dbReference>
<organism evidence="1 2">
    <name type="scientific">Amphritea balenae</name>
    <dbReference type="NCBI Taxonomy" id="452629"/>
    <lineage>
        <taxon>Bacteria</taxon>
        <taxon>Pseudomonadati</taxon>
        <taxon>Pseudomonadota</taxon>
        <taxon>Gammaproteobacteria</taxon>
        <taxon>Oceanospirillales</taxon>
        <taxon>Oceanospirillaceae</taxon>
        <taxon>Amphritea</taxon>
    </lineage>
</organism>
<comment type="caution">
    <text evidence="1">The sequence shown here is derived from an EMBL/GenBank/DDBJ whole genome shotgun (WGS) entry which is preliminary data.</text>
</comment>
<dbReference type="InterPro" id="IPR050563">
    <property type="entry name" value="4-hydroxybenzoyl-CoA_TE"/>
</dbReference>
<dbReference type="Proteomes" id="UP000267535">
    <property type="component" value="Unassembled WGS sequence"/>
</dbReference>
<evidence type="ECO:0000313" key="1">
    <source>
        <dbReference type="EMBL" id="RRC97225.1"/>
    </source>
</evidence>
<keyword evidence="2" id="KW-1185">Reference proteome</keyword>
<evidence type="ECO:0000313" key="2">
    <source>
        <dbReference type="Proteomes" id="UP000267535"/>
    </source>
</evidence>
<sequence length="140" mass="15649">MTDTPESAPRRLLHQCEIAVRWGDMDAYGHVNNALYMRYLEEARVQFLAQIGASMDGNGIDPVVINVGCTFLRAVTYPATVIIKSYVGEIGRSSFMVWYELSTTDQPDQLCSEGYSKVVWMDHSSGRSVPLPENIRANIS</sequence>
<name>A0A3P1SKF2_9GAMM</name>
<dbReference type="AlphaFoldDB" id="A0A3P1SKF2"/>
<dbReference type="EMBL" id="RQXV01000013">
    <property type="protein sequence ID" value="RRC97225.1"/>
    <property type="molecule type" value="Genomic_DNA"/>
</dbReference>
<dbReference type="OrthoDB" id="9799036at2"/>